<organism evidence="4 5">
    <name type="scientific">Pristionchus fissidentatus</name>
    <dbReference type="NCBI Taxonomy" id="1538716"/>
    <lineage>
        <taxon>Eukaryota</taxon>
        <taxon>Metazoa</taxon>
        <taxon>Ecdysozoa</taxon>
        <taxon>Nematoda</taxon>
        <taxon>Chromadorea</taxon>
        <taxon>Rhabditida</taxon>
        <taxon>Rhabditina</taxon>
        <taxon>Diplogasteromorpha</taxon>
        <taxon>Diplogasteroidea</taxon>
        <taxon>Neodiplogasteridae</taxon>
        <taxon>Pristionchus</taxon>
    </lineage>
</organism>
<name>A0AAV5V0Y7_9BILA</name>
<dbReference type="Gene3D" id="3.20.20.80">
    <property type="entry name" value="Glycosidases"/>
    <property type="match status" value="1"/>
</dbReference>
<keyword evidence="3" id="KW-0624">Polysaccharide degradation</keyword>
<feature type="non-terminal residue" evidence="4">
    <location>
        <position position="1"/>
    </location>
</feature>
<proteinExistence type="predicted"/>
<protein>
    <recommendedName>
        <fullName evidence="6">Glycoside hydrolase</fullName>
    </recommendedName>
</protein>
<keyword evidence="1" id="KW-0136">Cellulose degradation</keyword>
<comment type="caution">
    <text evidence="4">The sequence shown here is derived from an EMBL/GenBank/DDBJ whole genome shotgun (WGS) entry which is preliminary data.</text>
</comment>
<gene>
    <name evidence="4" type="ORF">PFISCL1PPCAC_2772</name>
</gene>
<evidence type="ECO:0000313" key="4">
    <source>
        <dbReference type="EMBL" id="GMT11475.1"/>
    </source>
</evidence>
<evidence type="ECO:0008006" key="6">
    <source>
        <dbReference type="Google" id="ProtNLM"/>
    </source>
</evidence>
<evidence type="ECO:0000313" key="5">
    <source>
        <dbReference type="Proteomes" id="UP001432322"/>
    </source>
</evidence>
<reference evidence="4" key="1">
    <citation type="submission" date="2023-10" db="EMBL/GenBank/DDBJ databases">
        <title>Genome assembly of Pristionchus species.</title>
        <authorList>
            <person name="Yoshida K."/>
            <person name="Sommer R.J."/>
        </authorList>
    </citation>
    <scope>NUCLEOTIDE SEQUENCE</scope>
    <source>
        <strain evidence="4">RS5133</strain>
    </source>
</reference>
<dbReference type="SUPFAM" id="SSF51445">
    <property type="entry name" value="(Trans)glycosidases"/>
    <property type="match status" value="1"/>
</dbReference>
<sequence>DKLDWSTSQGQIIVNGFPLMLKGVNYFGFDTEAYAPHGLWRNDLDFYLDFIKNNDFNAIRVPFSL</sequence>
<dbReference type="InterPro" id="IPR017853">
    <property type="entry name" value="GH"/>
</dbReference>
<evidence type="ECO:0000256" key="1">
    <source>
        <dbReference type="ARBA" id="ARBA00023001"/>
    </source>
</evidence>
<evidence type="ECO:0000256" key="2">
    <source>
        <dbReference type="ARBA" id="ARBA00023277"/>
    </source>
</evidence>
<dbReference type="GO" id="GO:0030245">
    <property type="term" value="P:cellulose catabolic process"/>
    <property type="evidence" value="ECO:0007669"/>
    <property type="project" value="UniProtKB-KW"/>
</dbReference>
<accession>A0AAV5V0Y7</accession>
<feature type="non-terminal residue" evidence="4">
    <location>
        <position position="65"/>
    </location>
</feature>
<dbReference type="PANTHER" id="PTHR35923:SF2">
    <property type="entry name" value="ENDOGLUCANASE"/>
    <property type="match status" value="1"/>
</dbReference>
<keyword evidence="2" id="KW-0119">Carbohydrate metabolism</keyword>
<keyword evidence="5" id="KW-1185">Reference proteome</keyword>
<dbReference type="Proteomes" id="UP001432322">
    <property type="component" value="Unassembled WGS sequence"/>
</dbReference>
<dbReference type="AlphaFoldDB" id="A0AAV5V0Y7"/>
<evidence type="ECO:0000256" key="3">
    <source>
        <dbReference type="ARBA" id="ARBA00023326"/>
    </source>
</evidence>
<dbReference type="EMBL" id="BTSY01000001">
    <property type="protein sequence ID" value="GMT11475.1"/>
    <property type="molecule type" value="Genomic_DNA"/>
</dbReference>
<dbReference type="PANTHER" id="PTHR35923">
    <property type="entry name" value="MAJOR EXTRACELLULAR ENDOGLUCANASE"/>
    <property type="match status" value="1"/>
</dbReference>